<keyword evidence="1" id="KW-0812">Transmembrane</keyword>
<reference evidence="2" key="1">
    <citation type="submission" date="2020-12" db="EMBL/GenBank/DDBJ databases">
        <authorList>
            <person name="Rodrigo-Torres L."/>
            <person name="Arahal R. D."/>
            <person name="Lucena T."/>
        </authorList>
    </citation>
    <scope>NUCLEOTIDE SEQUENCE</scope>
    <source>
        <strain evidence="2">CECT 9390</strain>
    </source>
</reference>
<keyword evidence="1" id="KW-1133">Transmembrane helix</keyword>
<sequence>MKTVFYYLIRKPTFISVINLLYFSYILFLIVYKLFYPPKIGSAYNMIIEMLLICSIVPLGLYIIDRLLVIKINNIKLTIIEVIVSATILLYYFMFVNPF</sequence>
<proteinExistence type="predicted"/>
<protein>
    <submittedName>
        <fullName evidence="2">Uncharacterized protein</fullName>
    </submittedName>
</protein>
<name>A0A9N8MIG4_9FLAO</name>
<gene>
    <name evidence="2" type="ORF">CHRY9390_03081</name>
</gene>
<dbReference type="AlphaFoldDB" id="A0A9N8MIG4"/>
<evidence type="ECO:0000313" key="2">
    <source>
        <dbReference type="EMBL" id="CAD7816003.1"/>
    </source>
</evidence>
<feature type="transmembrane region" description="Helical" evidence="1">
    <location>
        <begin position="75"/>
        <end position="94"/>
    </location>
</feature>
<keyword evidence="1" id="KW-0472">Membrane</keyword>
<dbReference type="EMBL" id="CAJIMS010000001">
    <property type="protein sequence ID" value="CAD7816003.1"/>
    <property type="molecule type" value="Genomic_DNA"/>
</dbReference>
<accession>A0A9N8MIG4</accession>
<comment type="caution">
    <text evidence="2">The sequence shown here is derived from an EMBL/GenBank/DDBJ whole genome shotgun (WGS) entry which is preliminary data.</text>
</comment>
<evidence type="ECO:0000313" key="3">
    <source>
        <dbReference type="Proteomes" id="UP000662618"/>
    </source>
</evidence>
<dbReference type="Proteomes" id="UP000662618">
    <property type="component" value="Unassembled WGS sequence"/>
</dbReference>
<feature type="transmembrane region" description="Helical" evidence="1">
    <location>
        <begin position="12"/>
        <end position="32"/>
    </location>
</feature>
<feature type="transmembrane region" description="Helical" evidence="1">
    <location>
        <begin position="44"/>
        <end position="63"/>
    </location>
</feature>
<organism evidence="2 3">
    <name type="scientific">Chryseobacterium aquaeductus</name>
    <dbReference type="NCBI Taxonomy" id="2675056"/>
    <lineage>
        <taxon>Bacteria</taxon>
        <taxon>Pseudomonadati</taxon>
        <taxon>Bacteroidota</taxon>
        <taxon>Flavobacteriia</taxon>
        <taxon>Flavobacteriales</taxon>
        <taxon>Weeksellaceae</taxon>
        <taxon>Chryseobacterium group</taxon>
        <taxon>Chryseobacterium</taxon>
    </lineage>
</organism>
<keyword evidence="3" id="KW-1185">Reference proteome</keyword>
<evidence type="ECO:0000256" key="1">
    <source>
        <dbReference type="SAM" id="Phobius"/>
    </source>
</evidence>